<comment type="similarity">
    <text evidence="1 4">Belongs to the SIS family. GutQ/KpsF subfamily.</text>
</comment>
<keyword evidence="10" id="KW-0413">Isomerase</keyword>
<evidence type="ECO:0000256" key="2">
    <source>
        <dbReference type="ARBA" id="ARBA00022737"/>
    </source>
</evidence>
<dbReference type="SUPFAM" id="SSF53697">
    <property type="entry name" value="SIS domain"/>
    <property type="match status" value="1"/>
</dbReference>
<dbReference type="InterPro" id="IPR046342">
    <property type="entry name" value="CBS_dom_sf"/>
</dbReference>
<dbReference type="GO" id="GO:0005975">
    <property type="term" value="P:carbohydrate metabolic process"/>
    <property type="evidence" value="ECO:0007669"/>
    <property type="project" value="InterPro"/>
</dbReference>
<keyword evidence="3 7" id="KW-0129">CBS domain</keyword>
<sequence length="323" mass="35245">MGKYDSIIRSVLEEEAKAIIESSKVLDLDDLIDSIMNSMGRIAFIGIGKSGLIARKIAASLSSIGVSSFFLHPTEALHGDLGMLCKEDIIIMLSNSGESTELISLIPSIKRLGNLVFLMTSREDSTLAKLVDRLIKIPSFREADHYSLMPTVSSTVMLAVGDALAVALMKIRDFSKEDFAVFHPAGSIGSRLTLRVSDIMKTAELMPIVNANASLQEAIFEISSKGLGATLVKDGDPEIAFGIITDGDIRRAVEKRGELWNLTAKEIMCKKPTVIDPNSFLVEALELMELKKITILPVVSKDQRLVGIIHLHQIIQSGITHPY</sequence>
<dbReference type="GO" id="GO:0097367">
    <property type="term" value="F:carbohydrate derivative binding"/>
    <property type="evidence" value="ECO:0007669"/>
    <property type="project" value="InterPro"/>
</dbReference>
<dbReference type="PANTHER" id="PTHR42745:SF1">
    <property type="entry name" value="ARABINOSE 5-PHOSPHATE ISOMERASE KDSD"/>
    <property type="match status" value="1"/>
</dbReference>
<dbReference type="Proteomes" id="UP000006620">
    <property type="component" value="Chromosome"/>
</dbReference>
<dbReference type="CDD" id="cd04604">
    <property type="entry name" value="CBS_pair_SIS_assoc"/>
    <property type="match status" value="1"/>
</dbReference>
<dbReference type="InterPro" id="IPR050986">
    <property type="entry name" value="GutQ/KpsF_isomerases"/>
</dbReference>
<feature type="domain" description="SIS" evidence="9">
    <location>
        <begin position="31"/>
        <end position="174"/>
    </location>
</feature>
<feature type="domain" description="CBS" evidence="8">
    <location>
        <begin position="268"/>
        <end position="323"/>
    </location>
</feature>
<accession>F8FQH6</accession>
<dbReference type="PROSITE" id="PS51371">
    <property type="entry name" value="CBS"/>
    <property type="match status" value="1"/>
</dbReference>
<reference evidence="11" key="1">
    <citation type="submission" date="2011-06" db="EMBL/GenBank/DDBJ databases">
        <title>Complete genome sequence of Paenibacillus mucilaginosus KNP414.</title>
        <authorList>
            <person name="Wang J."/>
            <person name="Hu S."/>
            <person name="Hu X."/>
            <person name="Zhang B."/>
            <person name="Dong D."/>
            <person name="Zhang S."/>
            <person name="Zhao K."/>
            <person name="Wu D."/>
        </authorList>
    </citation>
    <scope>NUCLEOTIDE SEQUENCE [LARGE SCALE GENOMIC DNA]</scope>
    <source>
        <strain evidence="11">KNP414</strain>
    </source>
</reference>
<dbReference type="PATRIC" id="fig|1036673.3.peg.559"/>
<evidence type="ECO:0000313" key="10">
    <source>
        <dbReference type="EMBL" id="AEI39237.1"/>
    </source>
</evidence>
<dbReference type="Gene3D" id="3.40.50.10490">
    <property type="entry name" value="Glucose-6-phosphate isomerase like protein, domain 1"/>
    <property type="match status" value="1"/>
</dbReference>
<dbReference type="InterPro" id="IPR046348">
    <property type="entry name" value="SIS_dom_sf"/>
</dbReference>
<evidence type="ECO:0000259" key="8">
    <source>
        <dbReference type="PROSITE" id="PS51371"/>
    </source>
</evidence>
<dbReference type="PIRSF" id="PIRSF004692">
    <property type="entry name" value="KdsD_KpsF"/>
    <property type="match status" value="1"/>
</dbReference>
<keyword evidence="5" id="KW-0479">Metal-binding</keyword>
<dbReference type="InterPro" id="IPR001347">
    <property type="entry name" value="SIS_dom"/>
</dbReference>
<evidence type="ECO:0000256" key="5">
    <source>
        <dbReference type="PIRSR" id="PIRSR004692-2"/>
    </source>
</evidence>
<dbReference type="RefSeq" id="WP_013914403.1">
    <property type="nucleotide sequence ID" value="NC_015690.1"/>
</dbReference>
<reference evidence="10 11" key="2">
    <citation type="journal article" date="2013" name="Genome Announc.">
        <title>Genome Sequence of Growth-Improving Paenibacillus mucilaginosus Strain KNP414.</title>
        <authorList>
            <person name="Lu J.J."/>
            <person name="Wang J.F."/>
            <person name="Hu X.F."/>
        </authorList>
    </citation>
    <scope>NUCLEOTIDE SEQUENCE [LARGE SCALE GENOMIC DNA]</scope>
    <source>
        <strain evidence="10 11">KNP414</strain>
    </source>
</reference>
<proteinExistence type="inferred from homology"/>
<dbReference type="InterPro" id="IPR035474">
    <property type="entry name" value="SIS_Kpsf"/>
</dbReference>
<feature type="site" description="Catalytically relevant" evidence="6">
    <location>
        <position position="49"/>
    </location>
</feature>
<dbReference type="PANTHER" id="PTHR42745">
    <property type="match status" value="1"/>
</dbReference>
<dbReference type="Gene3D" id="3.10.580.10">
    <property type="entry name" value="CBS-domain"/>
    <property type="match status" value="1"/>
</dbReference>
<gene>
    <name evidence="10" type="ordered locus">KNP414_00633</name>
</gene>
<evidence type="ECO:0000313" key="11">
    <source>
        <dbReference type="Proteomes" id="UP000006620"/>
    </source>
</evidence>
<dbReference type="GO" id="GO:0016853">
    <property type="term" value="F:isomerase activity"/>
    <property type="evidence" value="ECO:0007669"/>
    <property type="project" value="UniProtKB-KW"/>
</dbReference>
<evidence type="ECO:0000256" key="3">
    <source>
        <dbReference type="ARBA" id="ARBA00023122"/>
    </source>
</evidence>
<dbReference type="InterPro" id="IPR000644">
    <property type="entry name" value="CBS_dom"/>
</dbReference>
<dbReference type="KEGG" id="pms:KNP414_00633"/>
<keyword evidence="5" id="KW-0862">Zinc</keyword>
<organism evidence="10 11">
    <name type="scientific">Paenibacillus mucilaginosus (strain KNP414)</name>
    <dbReference type="NCBI Taxonomy" id="1036673"/>
    <lineage>
        <taxon>Bacteria</taxon>
        <taxon>Bacillati</taxon>
        <taxon>Bacillota</taxon>
        <taxon>Bacilli</taxon>
        <taxon>Bacillales</taxon>
        <taxon>Paenibacillaceae</taxon>
        <taxon>Paenibacillus</taxon>
    </lineage>
</organism>
<feature type="site" description="Catalytically relevant" evidence="6">
    <location>
        <position position="183"/>
    </location>
</feature>
<feature type="site" description="Catalytically relevant" evidence="6">
    <location>
        <position position="101"/>
    </location>
</feature>
<dbReference type="EMBL" id="CP002869">
    <property type="protein sequence ID" value="AEI39237.1"/>
    <property type="molecule type" value="Genomic_DNA"/>
</dbReference>
<evidence type="ECO:0000256" key="7">
    <source>
        <dbReference type="PROSITE-ProRule" id="PRU00703"/>
    </source>
</evidence>
<feature type="binding site" evidence="5">
    <location>
        <position position="72"/>
    </location>
    <ligand>
        <name>Zn(2+)</name>
        <dbReference type="ChEBI" id="CHEBI:29105"/>
    </ligand>
</feature>
<evidence type="ECO:0000256" key="1">
    <source>
        <dbReference type="ARBA" id="ARBA00008165"/>
    </source>
</evidence>
<evidence type="ECO:0000256" key="6">
    <source>
        <dbReference type="PIRSR" id="PIRSR004692-3"/>
    </source>
</evidence>
<dbReference type="GO" id="GO:0046872">
    <property type="term" value="F:metal ion binding"/>
    <property type="evidence" value="ECO:0007669"/>
    <property type="project" value="UniProtKB-KW"/>
</dbReference>
<dbReference type="AlphaFoldDB" id="F8FQH6"/>
<feature type="site" description="Catalytically relevant" evidence="6">
    <location>
        <position position="142"/>
    </location>
</feature>
<dbReference type="InterPro" id="IPR004800">
    <property type="entry name" value="KdsD/KpsF-type"/>
</dbReference>
<dbReference type="Pfam" id="PF01380">
    <property type="entry name" value="SIS"/>
    <property type="match status" value="1"/>
</dbReference>
<dbReference type="PROSITE" id="PS51464">
    <property type="entry name" value="SIS"/>
    <property type="match status" value="1"/>
</dbReference>
<name>F8FQH6_PAEMK</name>
<dbReference type="SMART" id="SM00116">
    <property type="entry name" value="CBS"/>
    <property type="match status" value="2"/>
</dbReference>
<dbReference type="HOGENOM" id="CLU_040681_13_1_9"/>
<evidence type="ECO:0000256" key="4">
    <source>
        <dbReference type="PIRNR" id="PIRNR004692"/>
    </source>
</evidence>
<evidence type="ECO:0000259" key="9">
    <source>
        <dbReference type="PROSITE" id="PS51464"/>
    </source>
</evidence>
<dbReference type="NCBIfam" id="TIGR00393">
    <property type="entry name" value="kpsF"/>
    <property type="match status" value="1"/>
</dbReference>
<protein>
    <submittedName>
        <fullName evidence="10">Arabinose 5-phosphate isomerase</fullName>
    </submittedName>
</protein>
<keyword evidence="2" id="KW-0677">Repeat</keyword>
<dbReference type="GO" id="GO:1901135">
    <property type="term" value="P:carbohydrate derivative metabolic process"/>
    <property type="evidence" value="ECO:0007669"/>
    <property type="project" value="InterPro"/>
</dbReference>
<dbReference type="Pfam" id="PF00571">
    <property type="entry name" value="CBS"/>
    <property type="match status" value="2"/>
</dbReference>
<dbReference type="CDD" id="cd05014">
    <property type="entry name" value="SIS_Kpsf"/>
    <property type="match status" value="1"/>
</dbReference>